<name>A0ABS1LFU2_9MICO</name>
<reference evidence="11 12" key="1">
    <citation type="journal article" date="2021" name="Arch. Microbiol.">
        <title>Myceligenerans indicum sp. nov., an actinobacterium isolated from mangrove sediment of Sundarbans, India.</title>
        <authorList>
            <person name="Asha K."/>
            <person name="Bhadury P."/>
        </authorList>
    </citation>
    <scope>NUCLEOTIDE SEQUENCE [LARGE SCALE GENOMIC DNA]</scope>
    <source>
        <strain evidence="11 12">I2</strain>
    </source>
</reference>
<dbReference type="PANTHER" id="PTHR30040:SF2">
    <property type="entry name" value="FAD:PROTEIN FMN TRANSFERASE"/>
    <property type="match status" value="1"/>
</dbReference>
<dbReference type="EMBL" id="JABBYC010000001">
    <property type="protein sequence ID" value="MBL0885104.1"/>
    <property type="molecule type" value="Genomic_DNA"/>
</dbReference>
<accession>A0ABS1LFU2</accession>
<comment type="cofactor">
    <cofactor evidence="1">
        <name>Mg(2+)</name>
        <dbReference type="ChEBI" id="CHEBI:18420"/>
    </cofactor>
</comment>
<proteinExistence type="predicted"/>
<dbReference type="InterPro" id="IPR024932">
    <property type="entry name" value="ApbE"/>
</dbReference>
<evidence type="ECO:0000256" key="5">
    <source>
        <dbReference type="ARBA" id="ARBA00022679"/>
    </source>
</evidence>
<evidence type="ECO:0000313" key="12">
    <source>
        <dbReference type="Proteomes" id="UP000675409"/>
    </source>
</evidence>
<evidence type="ECO:0000256" key="8">
    <source>
        <dbReference type="ARBA" id="ARBA00022842"/>
    </source>
</evidence>
<keyword evidence="8" id="KW-0460">Magnesium</keyword>
<evidence type="ECO:0000256" key="1">
    <source>
        <dbReference type="ARBA" id="ARBA00001946"/>
    </source>
</evidence>
<evidence type="ECO:0000256" key="7">
    <source>
        <dbReference type="ARBA" id="ARBA00022827"/>
    </source>
</evidence>
<evidence type="ECO:0000256" key="6">
    <source>
        <dbReference type="ARBA" id="ARBA00022723"/>
    </source>
</evidence>
<gene>
    <name evidence="11" type="ORF">HGK34_02200</name>
</gene>
<keyword evidence="4" id="KW-0285">Flavoprotein</keyword>
<evidence type="ECO:0000256" key="4">
    <source>
        <dbReference type="ARBA" id="ARBA00022630"/>
    </source>
</evidence>
<dbReference type="Gene3D" id="3.10.520.10">
    <property type="entry name" value="ApbE-like domains"/>
    <property type="match status" value="2"/>
</dbReference>
<dbReference type="EC" id="2.7.1.180" evidence="2"/>
<comment type="catalytic activity">
    <reaction evidence="10">
        <text>L-threonyl-[protein] + FAD = FMN-L-threonyl-[protein] + AMP + H(+)</text>
        <dbReference type="Rhea" id="RHEA:36847"/>
        <dbReference type="Rhea" id="RHEA-COMP:11060"/>
        <dbReference type="Rhea" id="RHEA-COMP:11061"/>
        <dbReference type="ChEBI" id="CHEBI:15378"/>
        <dbReference type="ChEBI" id="CHEBI:30013"/>
        <dbReference type="ChEBI" id="CHEBI:57692"/>
        <dbReference type="ChEBI" id="CHEBI:74257"/>
        <dbReference type="ChEBI" id="CHEBI:456215"/>
        <dbReference type="EC" id="2.7.1.180"/>
    </reaction>
</comment>
<organism evidence="11 12">
    <name type="scientific">Myceligenerans indicum</name>
    <dbReference type="NCBI Taxonomy" id="2593663"/>
    <lineage>
        <taxon>Bacteria</taxon>
        <taxon>Bacillati</taxon>
        <taxon>Actinomycetota</taxon>
        <taxon>Actinomycetes</taxon>
        <taxon>Micrococcales</taxon>
        <taxon>Promicromonosporaceae</taxon>
        <taxon>Myceligenerans</taxon>
    </lineage>
</organism>
<dbReference type="Proteomes" id="UP000675409">
    <property type="component" value="Unassembled WGS sequence"/>
</dbReference>
<evidence type="ECO:0000256" key="9">
    <source>
        <dbReference type="ARBA" id="ARBA00031306"/>
    </source>
</evidence>
<keyword evidence="12" id="KW-1185">Reference proteome</keyword>
<protein>
    <recommendedName>
        <fullName evidence="3">FAD:protein FMN transferase</fullName>
        <ecNumber evidence="2">2.7.1.180</ecNumber>
    </recommendedName>
    <alternativeName>
        <fullName evidence="9">Flavin transferase</fullName>
    </alternativeName>
</protein>
<sequence>MGTVVSVDLPDGWAPDPVETVFTAVDERYSLYRADSELSRVADGRLALADAGSRVRATYARALDWQAATGGVFTPHRPGGGLDLNGIVKAEAIEQAGELLTASGCPAWTINAGGDILTSGDDGPLRVGIADPADPTALLCAIGLDGDRRAVATSGSAQRGDHIWRDRSLTPAAFVQASVVAADIVTADVLATAVVAGGPAVLDDLSGRWDVDVLAVDRAGGIRATPGLRRALLGPAGAAARGADDIG</sequence>
<evidence type="ECO:0000256" key="3">
    <source>
        <dbReference type="ARBA" id="ARBA00016337"/>
    </source>
</evidence>
<evidence type="ECO:0000313" key="11">
    <source>
        <dbReference type="EMBL" id="MBL0885104.1"/>
    </source>
</evidence>
<dbReference type="PANTHER" id="PTHR30040">
    <property type="entry name" value="THIAMINE BIOSYNTHESIS LIPOPROTEIN APBE"/>
    <property type="match status" value="1"/>
</dbReference>
<dbReference type="InterPro" id="IPR003374">
    <property type="entry name" value="ApbE-like_sf"/>
</dbReference>
<dbReference type="Pfam" id="PF02424">
    <property type="entry name" value="ApbE"/>
    <property type="match status" value="1"/>
</dbReference>
<keyword evidence="6" id="KW-0479">Metal-binding</keyword>
<dbReference type="SUPFAM" id="SSF143631">
    <property type="entry name" value="ApbE-like"/>
    <property type="match status" value="1"/>
</dbReference>
<keyword evidence="7" id="KW-0274">FAD</keyword>
<keyword evidence="5 11" id="KW-0808">Transferase</keyword>
<comment type="caution">
    <text evidence="11">The sequence shown here is derived from an EMBL/GenBank/DDBJ whole genome shotgun (WGS) entry which is preliminary data.</text>
</comment>
<evidence type="ECO:0000256" key="2">
    <source>
        <dbReference type="ARBA" id="ARBA00011955"/>
    </source>
</evidence>
<evidence type="ECO:0000256" key="10">
    <source>
        <dbReference type="ARBA" id="ARBA00048540"/>
    </source>
</evidence>
<dbReference type="GO" id="GO:0016740">
    <property type="term" value="F:transferase activity"/>
    <property type="evidence" value="ECO:0007669"/>
    <property type="project" value="UniProtKB-KW"/>
</dbReference>